<dbReference type="GO" id="GO:0009117">
    <property type="term" value="P:nucleotide metabolic process"/>
    <property type="evidence" value="ECO:0007669"/>
    <property type="project" value="UniProtKB-KW"/>
</dbReference>
<dbReference type="EMBL" id="VORO01000009">
    <property type="protein sequence ID" value="TXD89153.1"/>
    <property type="molecule type" value="Genomic_DNA"/>
</dbReference>
<dbReference type="GO" id="GO:0005737">
    <property type="term" value="C:cytoplasm"/>
    <property type="evidence" value="ECO:0007669"/>
    <property type="project" value="TreeGrafter"/>
</dbReference>
<dbReference type="GO" id="GO:0047429">
    <property type="term" value="F:nucleoside triphosphate diphosphatase activity"/>
    <property type="evidence" value="ECO:0007669"/>
    <property type="project" value="InterPro"/>
</dbReference>
<evidence type="ECO:0000256" key="2">
    <source>
        <dbReference type="ARBA" id="ARBA00022801"/>
    </source>
</evidence>
<accession>A0A5C6ZHG4</accession>
<dbReference type="SUPFAM" id="SSF52972">
    <property type="entry name" value="ITPase-like"/>
    <property type="match status" value="1"/>
</dbReference>
<evidence type="ECO:0000313" key="4">
    <source>
        <dbReference type="EMBL" id="TXD89153.1"/>
    </source>
</evidence>
<dbReference type="Gene3D" id="3.90.950.10">
    <property type="match status" value="1"/>
</dbReference>
<proteinExistence type="inferred from homology"/>
<sequence>MSAETSRNYTAVDELIVPADFADGRRKRIALYRSGKTKPFTGICKGAITTAKRGKDGFGYDPIFKAEGFEQTFAEISLDEKNEVGHRGKAVRQLVAYLTKL</sequence>
<dbReference type="PANTHER" id="PTHR11067">
    <property type="entry name" value="INOSINE TRIPHOSPHATE PYROPHOSPHATASE/HAM1 PROTEIN"/>
    <property type="match status" value="1"/>
</dbReference>
<dbReference type="Proteomes" id="UP000321578">
    <property type="component" value="Unassembled WGS sequence"/>
</dbReference>
<dbReference type="InterPro" id="IPR002637">
    <property type="entry name" value="RdgB/HAM1"/>
</dbReference>
<dbReference type="GO" id="GO:0009143">
    <property type="term" value="P:nucleoside triphosphate catabolic process"/>
    <property type="evidence" value="ECO:0007669"/>
    <property type="project" value="InterPro"/>
</dbReference>
<gene>
    <name evidence="4" type="ORF">ESY86_10325</name>
</gene>
<dbReference type="OrthoDB" id="9807456at2"/>
<keyword evidence="5" id="KW-1185">Reference proteome</keyword>
<dbReference type="PANTHER" id="PTHR11067:SF9">
    <property type="entry name" value="INOSINE TRIPHOSPHATE PYROPHOSPHATASE"/>
    <property type="match status" value="1"/>
</dbReference>
<keyword evidence="2" id="KW-0378">Hydrolase</keyword>
<comment type="caution">
    <text evidence="4">The sequence shown here is derived from an EMBL/GenBank/DDBJ whole genome shotgun (WGS) entry which is preliminary data.</text>
</comment>
<evidence type="ECO:0000256" key="1">
    <source>
        <dbReference type="ARBA" id="ARBA00008023"/>
    </source>
</evidence>
<reference evidence="4 5" key="1">
    <citation type="submission" date="2019-08" db="EMBL/GenBank/DDBJ databases">
        <title>Genomes of Subsaximicrobium wynnwilliamsii strains.</title>
        <authorList>
            <person name="Bowman J.P."/>
        </authorList>
    </citation>
    <scope>NUCLEOTIDE SEQUENCE [LARGE SCALE GENOMIC DNA]</scope>
    <source>
        <strain evidence="4 5">2-80-2</strain>
    </source>
</reference>
<comment type="similarity">
    <text evidence="1">Belongs to the HAM1 NTPase family.</text>
</comment>
<protein>
    <recommendedName>
        <fullName evidence="6">Non-canonical purine NTP pyrophosphatase</fullName>
    </recommendedName>
</protein>
<evidence type="ECO:0000313" key="5">
    <source>
        <dbReference type="Proteomes" id="UP000321578"/>
    </source>
</evidence>
<dbReference type="Pfam" id="PF01725">
    <property type="entry name" value="Ham1p_like"/>
    <property type="match status" value="1"/>
</dbReference>
<dbReference type="InterPro" id="IPR029001">
    <property type="entry name" value="ITPase-like_fam"/>
</dbReference>
<organism evidence="4 5">
    <name type="scientific">Subsaximicrobium wynnwilliamsii</name>
    <dbReference type="NCBI Taxonomy" id="291179"/>
    <lineage>
        <taxon>Bacteria</taxon>
        <taxon>Pseudomonadati</taxon>
        <taxon>Bacteroidota</taxon>
        <taxon>Flavobacteriia</taxon>
        <taxon>Flavobacteriales</taxon>
        <taxon>Flavobacteriaceae</taxon>
        <taxon>Subsaximicrobium</taxon>
    </lineage>
</organism>
<name>A0A5C6ZHG4_9FLAO</name>
<keyword evidence="3" id="KW-0546">Nucleotide metabolism</keyword>
<dbReference type="AlphaFoldDB" id="A0A5C6ZHG4"/>
<evidence type="ECO:0008006" key="6">
    <source>
        <dbReference type="Google" id="ProtNLM"/>
    </source>
</evidence>
<evidence type="ECO:0000256" key="3">
    <source>
        <dbReference type="ARBA" id="ARBA00023080"/>
    </source>
</evidence>